<dbReference type="KEGG" id="ago:AGOS_AFR378W"/>
<dbReference type="HOGENOM" id="CLU_443402_0_0_1"/>
<feature type="compositionally biased region" description="Low complexity" evidence="1">
    <location>
        <begin position="384"/>
        <end position="394"/>
    </location>
</feature>
<keyword evidence="2" id="KW-0472">Membrane</keyword>
<dbReference type="EMBL" id="AE016819">
    <property type="protein sequence ID" value="AAS53749.2"/>
    <property type="molecule type" value="Genomic_DNA"/>
</dbReference>
<keyword evidence="2" id="KW-0812">Transmembrane</keyword>
<dbReference type="InterPro" id="IPR031606">
    <property type="entry name" value="Kch1/2"/>
</dbReference>
<keyword evidence="4" id="KW-1185">Reference proteome</keyword>
<dbReference type="Proteomes" id="UP000000591">
    <property type="component" value="Chromosome VI"/>
</dbReference>
<dbReference type="PANTHER" id="PTHR36424:SF1">
    <property type="entry name" value="LOW AFFINITY K(+) TRANSPORTER 1-RELATED"/>
    <property type="match status" value="1"/>
</dbReference>
<feature type="region of interest" description="Disordered" evidence="1">
    <location>
        <begin position="384"/>
        <end position="416"/>
    </location>
</feature>
<name>Q753D8_EREGS</name>
<evidence type="ECO:0000256" key="1">
    <source>
        <dbReference type="SAM" id="MobiDB-lite"/>
    </source>
</evidence>
<dbReference type="InParanoid" id="Q753D8"/>
<accession>Q753D8</accession>
<protein>
    <submittedName>
        <fullName evidence="3">AFR378Wp</fullName>
    </submittedName>
</protein>
<dbReference type="GO" id="GO:0015079">
    <property type="term" value="F:potassium ion transmembrane transporter activity"/>
    <property type="evidence" value="ECO:0000318"/>
    <property type="project" value="GO_Central"/>
</dbReference>
<feature type="region of interest" description="Disordered" evidence="1">
    <location>
        <begin position="544"/>
        <end position="616"/>
    </location>
</feature>
<dbReference type="GeneID" id="4622195"/>
<organism evidence="3 4">
    <name type="scientific">Eremothecium gossypii (strain ATCC 10895 / CBS 109.51 / FGSC 9923 / NRRL Y-1056)</name>
    <name type="common">Yeast</name>
    <name type="synonym">Ashbya gossypii</name>
    <dbReference type="NCBI Taxonomy" id="284811"/>
    <lineage>
        <taxon>Eukaryota</taxon>
        <taxon>Fungi</taxon>
        <taxon>Dikarya</taxon>
        <taxon>Ascomycota</taxon>
        <taxon>Saccharomycotina</taxon>
        <taxon>Saccharomycetes</taxon>
        <taxon>Saccharomycetales</taxon>
        <taxon>Saccharomycetaceae</taxon>
        <taxon>Eremothecium</taxon>
    </lineage>
</organism>
<dbReference type="FunCoup" id="Q753D8">
    <property type="interactions" value="21"/>
</dbReference>
<dbReference type="eggNOG" id="ENOG502QVFG">
    <property type="taxonomic scope" value="Eukaryota"/>
</dbReference>
<evidence type="ECO:0000313" key="4">
    <source>
        <dbReference type="Proteomes" id="UP000000591"/>
    </source>
</evidence>
<reference evidence="4" key="2">
    <citation type="journal article" date="2013" name="G3 (Bethesda)">
        <title>Genomes of Ashbya fungi isolated from insects reveal four mating-type loci, numerous translocations, lack of transposons, and distinct gene duplications.</title>
        <authorList>
            <person name="Dietrich F.S."/>
            <person name="Voegeli S."/>
            <person name="Kuo S."/>
            <person name="Philippsen P."/>
        </authorList>
    </citation>
    <scope>GENOME REANNOTATION</scope>
    <source>
        <strain evidence="4">ATCC 10895 / CBS 109.51 / FGSC 9923 / NRRL Y-1056</strain>
    </source>
</reference>
<reference evidence="3 4" key="1">
    <citation type="journal article" date="2004" name="Science">
        <title>The Ashbya gossypii genome as a tool for mapping the ancient Saccharomyces cerevisiae genome.</title>
        <authorList>
            <person name="Dietrich F.S."/>
            <person name="Voegeli S."/>
            <person name="Brachat S."/>
            <person name="Lerch A."/>
            <person name="Gates K."/>
            <person name="Steiner S."/>
            <person name="Mohr C."/>
            <person name="Pohlmann R."/>
            <person name="Luedi P."/>
            <person name="Choi S."/>
            <person name="Wing R.A."/>
            <person name="Flavier A."/>
            <person name="Gaffney T.D."/>
            <person name="Philippsen P."/>
        </authorList>
    </citation>
    <scope>NUCLEOTIDE SEQUENCE [LARGE SCALE GENOMIC DNA]</scope>
    <source>
        <strain evidence="4">ATCC 10895 / CBS 109.51 / FGSC 9923 / NRRL Y-1056</strain>
    </source>
</reference>
<dbReference type="OrthoDB" id="2128042at2759"/>
<sequence>MFNSGWKRALNDKTFSQLDLDLFTNYKCGTLLKYVFGLWGLTLLRTASMGSDLYTFVKMLAYKTRENEVVPLYVPFHITKWIFVGSVIASFLLAAVSFVNGIRIYRTNNISLTYVNHVARTLFSITQYRIFCVYNRVTPKGAFQKMAFFTFFELNDCMTLLLIDSPRQVLNGLTLWSVLLTVHQDNLIELEQLDGLVNRLRTLAEHNRQEALILSSMLVSFTIWVIFILKLLCALLLSPYIYYKIFSKSTSGLKQYVCITVSRRVDHLVKKYRAKLEKKRTEKELLKASSTDVELYQLDSATLVPSKSSIRLPQRDLESNPFHDPTSYSTPLDSQHGMAYKQNRVVSIEDIPSAPEAPAPVHMTSVIDNQGQMLQRRFYAHPSMSASDASLSSAHNRPNVQKHELSSAHQPLRPSLLQRETMDSLATQRTRPPIEHMTSLESMYMPRSGSSPFTGRNFSNSSRTLLVQPVSAPRFAYLGSYPSEQSVNTIPSYYVTGMDSKNASTGSLVENPAMAASQRDSGELAIPKRRKSRVMPYPHDDGEHVAGHAIGQPNSRDDQRGTGTRFQHITTPDEPYFQLQTDQPQFGYPPREDSIQNSQCSRTQDTLLQGTRDKTL</sequence>
<dbReference type="PANTHER" id="PTHR36424">
    <property type="entry name" value="PHEROMONE-REGULATED MEMBRANE PROTEIN 6"/>
    <property type="match status" value="1"/>
</dbReference>
<evidence type="ECO:0000256" key="2">
    <source>
        <dbReference type="SAM" id="Phobius"/>
    </source>
</evidence>
<dbReference type="Pfam" id="PF16944">
    <property type="entry name" value="KCH"/>
    <property type="match status" value="1"/>
</dbReference>
<proteinExistence type="predicted"/>
<feature type="transmembrane region" description="Helical" evidence="2">
    <location>
        <begin position="81"/>
        <end position="102"/>
    </location>
</feature>
<feature type="compositionally biased region" description="Polar residues" evidence="1">
    <location>
        <begin position="595"/>
        <end position="609"/>
    </location>
</feature>
<dbReference type="GO" id="GO:0005886">
    <property type="term" value="C:plasma membrane"/>
    <property type="evidence" value="ECO:0000318"/>
    <property type="project" value="GO_Central"/>
</dbReference>
<dbReference type="STRING" id="284811.Q753D8"/>
<dbReference type="AlphaFoldDB" id="Q753D8"/>
<feature type="transmembrane region" description="Helical" evidence="2">
    <location>
        <begin position="211"/>
        <end position="242"/>
    </location>
</feature>
<dbReference type="RefSeq" id="NP_985925.2">
    <property type="nucleotide sequence ID" value="NM_211280.2"/>
</dbReference>
<feature type="region of interest" description="Disordered" evidence="1">
    <location>
        <begin position="315"/>
        <end position="334"/>
    </location>
</feature>
<gene>
    <name evidence="3" type="ORF">AGOS_AFR378W</name>
</gene>
<keyword evidence="2" id="KW-1133">Transmembrane helix</keyword>
<feature type="compositionally biased region" description="Polar residues" evidence="1">
    <location>
        <begin position="561"/>
        <end position="570"/>
    </location>
</feature>
<evidence type="ECO:0000313" key="3">
    <source>
        <dbReference type="EMBL" id="AAS53749.2"/>
    </source>
</evidence>